<keyword evidence="3" id="KW-1185">Reference proteome</keyword>
<accession>A0A7H0LJC5</accession>
<dbReference type="InterPro" id="IPR005123">
    <property type="entry name" value="Oxoglu/Fe-dep_dioxygenase_dom"/>
</dbReference>
<dbReference type="PANTHER" id="PTHR12463:SF1">
    <property type="entry name" value="2-OXOGLUTARATE AND FE-DEPENDENT OXYGENASE FAMILY PROTEIN"/>
    <property type="match status" value="1"/>
</dbReference>
<keyword evidence="2" id="KW-0223">Dioxygenase</keyword>
<dbReference type="InterPro" id="IPR037151">
    <property type="entry name" value="AlkB-like_sf"/>
</dbReference>
<evidence type="ECO:0000259" key="1">
    <source>
        <dbReference type="PROSITE" id="PS51471"/>
    </source>
</evidence>
<feature type="domain" description="Fe2OG dioxygenase" evidence="1">
    <location>
        <begin position="97"/>
        <end position="188"/>
    </location>
</feature>
<sequence length="192" mass="21337">MQGNLFGVPLCATLPPGLAYADEVMTATEEAALIAQLEGVAVIPFRFQGWLGKRQTASFGWRYDFEDASFAQTEPIPGCLLPLRERAADFAGLATDALVQALVTRYDPGAGIGWHRDRPVFDHVVGISLEAPATLRLRRRAGTKFERAALPLARRSIYHLHGAARHEWEHSIVAMDRRRWSVTFRSLSPTAR</sequence>
<keyword evidence="2" id="KW-0560">Oxidoreductase</keyword>
<organism evidence="2 3">
    <name type="scientific">Sphingomonas alpina</name>
    <dbReference type="NCBI Taxonomy" id="653931"/>
    <lineage>
        <taxon>Bacteria</taxon>
        <taxon>Pseudomonadati</taxon>
        <taxon>Pseudomonadota</taxon>
        <taxon>Alphaproteobacteria</taxon>
        <taxon>Sphingomonadales</taxon>
        <taxon>Sphingomonadaceae</taxon>
        <taxon>Sphingomonas</taxon>
    </lineage>
</organism>
<dbReference type="InterPro" id="IPR027450">
    <property type="entry name" value="AlkB-like"/>
</dbReference>
<dbReference type="RefSeq" id="WP_187762087.1">
    <property type="nucleotide sequence ID" value="NZ_CP061038.1"/>
</dbReference>
<dbReference type="InterPro" id="IPR032857">
    <property type="entry name" value="ALKBH4"/>
</dbReference>
<name>A0A7H0LJC5_9SPHN</name>
<protein>
    <submittedName>
        <fullName evidence="2">Alpha-ketoglutarate-dependent dioxygenase AlkB</fullName>
    </submittedName>
</protein>
<dbReference type="PANTHER" id="PTHR12463">
    <property type="entry name" value="OXYGENASE-RELATED"/>
    <property type="match status" value="1"/>
</dbReference>
<evidence type="ECO:0000313" key="3">
    <source>
        <dbReference type="Proteomes" id="UP000516148"/>
    </source>
</evidence>
<dbReference type="SUPFAM" id="SSF51197">
    <property type="entry name" value="Clavaminate synthase-like"/>
    <property type="match status" value="1"/>
</dbReference>
<dbReference type="GO" id="GO:0051213">
    <property type="term" value="F:dioxygenase activity"/>
    <property type="evidence" value="ECO:0007669"/>
    <property type="project" value="UniProtKB-KW"/>
</dbReference>
<dbReference type="GO" id="GO:0070988">
    <property type="term" value="P:demethylation"/>
    <property type="evidence" value="ECO:0007669"/>
    <property type="project" value="InterPro"/>
</dbReference>
<dbReference type="Gene3D" id="2.60.120.590">
    <property type="entry name" value="Alpha-ketoglutarate-dependent dioxygenase AlkB-like"/>
    <property type="match status" value="1"/>
</dbReference>
<dbReference type="AlphaFoldDB" id="A0A7H0LJC5"/>
<reference evidence="2 3" key="1">
    <citation type="submission" date="2020-09" db="EMBL/GenBank/DDBJ databases">
        <title>Sphingomonas sp., a new species isolated from pork steak.</title>
        <authorList>
            <person name="Heidler von Heilborn D."/>
        </authorList>
    </citation>
    <scope>NUCLEOTIDE SEQUENCE [LARGE SCALE GENOMIC DNA]</scope>
    <source>
        <strain evidence="3">S8-3T</strain>
    </source>
</reference>
<dbReference type="Pfam" id="PF13532">
    <property type="entry name" value="2OG-FeII_Oxy_2"/>
    <property type="match status" value="1"/>
</dbReference>
<dbReference type="Proteomes" id="UP000516148">
    <property type="component" value="Chromosome"/>
</dbReference>
<dbReference type="PROSITE" id="PS51471">
    <property type="entry name" value="FE2OG_OXY"/>
    <property type="match status" value="1"/>
</dbReference>
<evidence type="ECO:0000313" key="2">
    <source>
        <dbReference type="EMBL" id="QNQ09778.1"/>
    </source>
</evidence>
<dbReference type="GO" id="GO:0032451">
    <property type="term" value="F:demethylase activity"/>
    <property type="evidence" value="ECO:0007669"/>
    <property type="project" value="TreeGrafter"/>
</dbReference>
<dbReference type="KEGG" id="spap:H3Z74_00510"/>
<dbReference type="EMBL" id="CP061038">
    <property type="protein sequence ID" value="QNQ09778.1"/>
    <property type="molecule type" value="Genomic_DNA"/>
</dbReference>
<proteinExistence type="predicted"/>
<gene>
    <name evidence="2" type="ORF">H3Z74_00510</name>
</gene>